<feature type="domain" description="Ig-like" evidence="4">
    <location>
        <begin position="284"/>
        <end position="372"/>
    </location>
</feature>
<dbReference type="STRING" id="7102.A0A2A4J2I3"/>
<dbReference type="Pfam" id="PF13927">
    <property type="entry name" value="Ig_3"/>
    <property type="match status" value="1"/>
</dbReference>
<reference evidence="5" key="1">
    <citation type="submission" date="2017-09" db="EMBL/GenBank/DDBJ databases">
        <title>Contemporary evolution of a Lepidopteran species, Heliothis virescens, in response to modern agricultural practices.</title>
        <authorList>
            <person name="Fritz M.L."/>
            <person name="Deyonke A.M."/>
            <person name="Papanicolaou A."/>
            <person name="Micinski S."/>
            <person name="Westbrook J."/>
            <person name="Gould F."/>
        </authorList>
    </citation>
    <scope>NUCLEOTIDE SEQUENCE [LARGE SCALE GENOMIC DNA]</scope>
    <source>
        <strain evidence="5">HvINT-</strain>
        <tissue evidence="5">Whole body</tissue>
    </source>
</reference>
<dbReference type="EMBL" id="NWSH01003941">
    <property type="protein sequence ID" value="PCG65650.1"/>
    <property type="molecule type" value="Genomic_DNA"/>
</dbReference>
<dbReference type="PROSITE" id="PS50835">
    <property type="entry name" value="IG_LIKE"/>
    <property type="match status" value="4"/>
</dbReference>
<evidence type="ECO:0000313" key="5">
    <source>
        <dbReference type="EMBL" id="PCG65650.1"/>
    </source>
</evidence>
<proteinExistence type="predicted"/>
<dbReference type="CDD" id="cd00063">
    <property type="entry name" value="FN3"/>
    <property type="match status" value="1"/>
</dbReference>
<feature type="signal peptide" evidence="3">
    <location>
        <begin position="1"/>
        <end position="17"/>
    </location>
</feature>
<evidence type="ECO:0000256" key="3">
    <source>
        <dbReference type="SAM" id="SignalP"/>
    </source>
</evidence>
<dbReference type="Gene3D" id="2.60.40.10">
    <property type="entry name" value="Immunoglobulins"/>
    <property type="match status" value="5"/>
</dbReference>
<organism evidence="5">
    <name type="scientific">Heliothis virescens</name>
    <name type="common">Tobacco budworm moth</name>
    <dbReference type="NCBI Taxonomy" id="7102"/>
    <lineage>
        <taxon>Eukaryota</taxon>
        <taxon>Metazoa</taxon>
        <taxon>Ecdysozoa</taxon>
        <taxon>Arthropoda</taxon>
        <taxon>Hexapoda</taxon>
        <taxon>Insecta</taxon>
        <taxon>Pterygota</taxon>
        <taxon>Neoptera</taxon>
        <taxon>Endopterygota</taxon>
        <taxon>Lepidoptera</taxon>
        <taxon>Glossata</taxon>
        <taxon>Ditrysia</taxon>
        <taxon>Noctuoidea</taxon>
        <taxon>Noctuidae</taxon>
        <taxon>Heliothinae</taxon>
        <taxon>Heliothis</taxon>
    </lineage>
</organism>
<dbReference type="InterPro" id="IPR013783">
    <property type="entry name" value="Ig-like_fold"/>
</dbReference>
<dbReference type="CDD" id="cd00096">
    <property type="entry name" value="Ig"/>
    <property type="match status" value="3"/>
</dbReference>
<keyword evidence="1" id="KW-0677">Repeat</keyword>
<evidence type="ECO:0000259" key="4">
    <source>
        <dbReference type="PROSITE" id="PS50835"/>
    </source>
</evidence>
<protein>
    <recommendedName>
        <fullName evidence="4">Ig-like domain-containing protein</fullName>
    </recommendedName>
</protein>
<dbReference type="InterPro" id="IPR003599">
    <property type="entry name" value="Ig_sub"/>
</dbReference>
<name>A0A2A4J2I3_HELVI</name>
<dbReference type="SUPFAM" id="SSF48726">
    <property type="entry name" value="Immunoglobulin"/>
    <property type="match status" value="4"/>
</dbReference>
<dbReference type="GO" id="GO:0009653">
    <property type="term" value="P:anatomical structure morphogenesis"/>
    <property type="evidence" value="ECO:0007669"/>
    <property type="project" value="UniProtKB-ARBA"/>
</dbReference>
<dbReference type="InterPro" id="IPR036179">
    <property type="entry name" value="Ig-like_dom_sf"/>
</dbReference>
<keyword evidence="2" id="KW-0393">Immunoglobulin domain</keyword>
<dbReference type="GO" id="GO:0007156">
    <property type="term" value="P:homophilic cell adhesion via plasma membrane adhesion molecules"/>
    <property type="evidence" value="ECO:0007669"/>
    <property type="project" value="TreeGrafter"/>
</dbReference>
<accession>A0A2A4J2I3</accession>
<evidence type="ECO:0000256" key="1">
    <source>
        <dbReference type="ARBA" id="ARBA00022737"/>
    </source>
</evidence>
<dbReference type="FunFam" id="2.60.40.10:FF:001268">
    <property type="entry name" value="Blast:Protein CEPU-1"/>
    <property type="match status" value="1"/>
</dbReference>
<dbReference type="FunFam" id="2.60.40.10:FF:000877">
    <property type="entry name" value="CLUMA_CG002357, isoform A"/>
    <property type="match status" value="1"/>
</dbReference>
<feature type="domain" description="Ig-like" evidence="4">
    <location>
        <begin position="196"/>
        <end position="279"/>
    </location>
</feature>
<comment type="caution">
    <text evidence="5">The sequence shown here is derived from an EMBL/GenBank/DDBJ whole genome shotgun (WGS) entry which is preliminary data.</text>
</comment>
<dbReference type="InterPro" id="IPR036116">
    <property type="entry name" value="FN3_sf"/>
</dbReference>
<gene>
    <name evidence="5" type="ORF">B5V51_8868</name>
</gene>
<dbReference type="InterPro" id="IPR050958">
    <property type="entry name" value="Cell_Adh-Cytoskel_Orgn"/>
</dbReference>
<feature type="domain" description="Ig-like" evidence="4">
    <location>
        <begin position="121"/>
        <end position="158"/>
    </location>
</feature>
<dbReference type="PANTHER" id="PTHR45080:SF38">
    <property type="entry name" value="FI23916P1-RELATED"/>
    <property type="match status" value="1"/>
</dbReference>
<dbReference type="InterPro" id="IPR013098">
    <property type="entry name" value="Ig_I-set"/>
</dbReference>
<dbReference type="Pfam" id="PF07679">
    <property type="entry name" value="I-set"/>
    <property type="match status" value="2"/>
</dbReference>
<dbReference type="InterPro" id="IPR003598">
    <property type="entry name" value="Ig_sub2"/>
</dbReference>
<dbReference type="InterPro" id="IPR007110">
    <property type="entry name" value="Ig-like_dom"/>
</dbReference>
<dbReference type="InterPro" id="IPR003961">
    <property type="entry name" value="FN3_dom"/>
</dbReference>
<dbReference type="GO" id="GO:0005886">
    <property type="term" value="C:plasma membrane"/>
    <property type="evidence" value="ECO:0007669"/>
    <property type="project" value="TreeGrafter"/>
</dbReference>
<dbReference type="SUPFAM" id="SSF49265">
    <property type="entry name" value="Fibronectin type III"/>
    <property type="match status" value="1"/>
</dbReference>
<dbReference type="AlphaFoldDB" id="A0A2A4J2I3"/>
<dbReference type="SMART" id="SM00408">
    <property type="entry name" value="IGc2"/>
    <property type="match status" value="4"/>
</dbReference>
<dbReference type="SMART" id="SM00409">
    <property type="entry name" value="IG"/>
    <property type="match status" value="4"/>
</dbReference>
<dbReference type="GO" id="GO:0030154">
    <property type="term" value="P:cell differentiation"/>
    <property type="evidence" value="ECO:0007669"/>
    <property type="project" value="UniProtKB-ARBA"/>
</dbReference>
<sequence length="519" mass="56617">MEVSWLVLAAIFLAAHAQNNRNDGPRFLSRGHSFRTVVGDTLLLPCQVQNLGSLVLLWRRGPAVLTAASLMVTRDERFRLVDGYNLQITDVGPQDAGDYVCQISDRVARDQVHTVEVLVPPSVRASPESRHAAARRGGAAVLECRAAGNPVPTVTWHKLVVTGNIAGLCVLDTSLGPGSGTIATCKAYTVEVLVPPSVRASPESRHAAARRGGAAVLECRAAGNPVPTVTWHKLNDTNTRLGEGPQLQLSRLERGHSGRYACTVDNGVGAPLVAEFQLQVLYPPEITVERSWVHTGEGFRAELLCTVLADPPAEVTWYQNSFPLSASERVTMSARGNNHTLLIANVQPEDFGNYSCVADNSLGRARQHVEVSGRPGPARFTSAPLARSHTRYVLAFAVDSYPPLDELRLLYRQLAINESFQQPGRWHDVVIPAPSPAGSLTHRVTHELRGLEPGAVYEAIVQAKNRYGWNEVSDIFQFHTLGGTHTAHADELTPMFSSTSRKQIKSILFALYTLLPFFF</sequence>
<keyword evidence="3" id="KW-0732">Signal</keyword>
<dbReference type="PANTHER" id="PTHR45080">
    <property type="entry name" value="CONTACTIN 5"/>
    <property type="match status" value="1"/>
</dbReference>
<feature type="domain" description="Ig-like" evidence="4">
    <location>
        <begin position="25"/>
        <end position="118"/>
    </location>
</feature>
<feature type="chain" id="PRO_5012765709" description="Ig-like domain-containing protein" evidence="3">
    <location>
        <begin position="18"/>
        <end position="519"/>
    </location>
</feature>
<evidence type="ECO:0000256" key="2">
    <source>
        <dbReference type="ARBA" id="ARBA00023319"/>
    </source>
</evidence>